<dbReference type="Proteomes" id="UP001501599">
    <property type="component" value="Unassembled WGS sequence"/>
</dbReference>
<comment type="subcellular location">
    <subcellularLocation>
        <location evidence="9">Cytoplasm</location>
    </subcellularLocation>
</comment>
<evidence type="ECO:0000259" key="10">
    <source>
        <dbReference type="Pfam" id="PF08541"/>
    </source>
</evidence>
<dbReference type="Gene3D" id="3.40.47.10">
    <property type="match status" value="2"/>
</dbReference>
<evidence type="ECO:0000256" key="3">
    <source>
        <dbReference type="ARBA" id="ARBA00022516"/>
    </source>
</evidence>
<evidence type="ECO:0000256" key="5">
    <source>
        <dbReference type="ARBA" id="ARBA00022832"/>
    </source>
</evidence>
<dbReference type="NCBIfam" id="NF006829">
    <property type="entry name" value="PRK09352.1"/>
    <property type="match status" value="1"/>
</dbReference>
<gene>
    <name evidence="9" type="primary">fabH</name>
    <name evidence="12" type="ORF">GCM10009846_16260</name>
</gene>
<feature type="active site" evidence="9">
    <location>
        <position position="122"/>
    </location>
</feature>
<dbReference type="RefSeq" id="WP_344342498.1">
    <property type="nucleotide sequence ID" value="NZ_BAAAQT010000005.1"/>
</dbReference>
<evidence type="ECO:0000256" key="4">
    <source>
        <dbReference type="ARBA" id="ARBA00022679"/>
    </source>
</evidence>
<evidence type="ECO:0000313" key="12">
    <source>
        <dbReference type="EMBL" id="GAA2173600.1"/>
    </source>
</evidence>
<keyword evidence="4 9" id="KW-0808">Transferase</keyword>
<dbReference type="EC" id="2.3.1.180" evidence="9"/>
<dbReference type="Pfam" id="PF08545">
    <property type="entry name" value="ACP_syn_III"/>
    <property type="match status" value="1"/>
</dbReference>
<feature type="region of interest" description="ACP-binding" evidence="9">
    <location>
        <begin position="257"/>
        <end position="261"/>
    </location>
</feature>
<feature type="domain" description="Beta-ketoacyl-[acyl-carrier-protein] synthase III N-terminal" evidence="11">
    <location>
        <begin position="116"/>
        <end position="193"/>
    </location>
</feature>
<comment type="subunit">
    <text evidence="9">Homodimer.</text>
</comment>
<comment type="pathway">
    <text evidence="9">Lipid metabolism; fatty acid biosynthesis.</text>
</comment>
<evidence type="ECO:0000313" key="13">
    <source>
        <dbReference type="Proteomes" id="UP001501599"/>
    </source>
</evidence>
<protein>
    <recommendedName>
        <fullName evidence="9">Beta-ketoacyl-[acyl-carrier-protein] synthase III</fullName>
        <shortName evidence="9">Beta-ketoacyl-ACP synthase III</shortName>
        <shortName evidence="9">KAS III</shortName>
        <ecNumber evidence="9">2.3.1.180</ecNumber>
    </recommendedName>
    <alternativeName>
        <fullName evidence="9">3-oxoacyl-[acyl-carrier-protein] synthase 3</fullName>
    </alternativeName>
    <alternativeName>
        <fullName evidence="9">3-oxoacyl-[acyl-carrier-protein] synthase III</fullName>
    </alternativeName>
</protein>
<evidence type="ECO:0000256" key="6">
    <source>
        <dbReference type="ARBA" id="ARBA00023098"/>
    </source>
</evidence>
<dbReference type="PANTHER" id="PTHR34069:SF2">
    <property type="entry name" value="BETA-KETOACYL-[ACYL-CARRIER-PROTEIN] SYNTHASE III"/>
    <property type="match status" value="1"/>
</dbReference>
<dbReference type="PANTHER" id="PTHR34069">
    <property type="entry name" value="3-OXOACYL-[ACYL-CARRIER-PROTEIN] SYNTHASE 3"/>
    <property type="match status" value="1"/>
</dbReference>
<keyword evidence="3 9" id="KW-0444">Lipid biosynthesis</keyword>
<comment type="catalytic activity">
    <reaction evidence="9">
        <text>malonyl-[ACP] + acetyl-CoA + H(+) = 3-oxobutanoyl-[ACP] + CO2 + CoA</text>
        <dbReference type="Rhea" id="RHEA:12080"/>
        <dbReference type="Rhea" id="RHEA-COMP:9623"/>
        <dbReference type="Rhea" id="RHEA-COMP:9625"/>
        <dbReference type="ChEBI" id="CHEBI:15378"/>
        <dbReference type="ChEBI" id="CHEBI:16526"/>
        <dbReference type="ChEBI" id="CHEBI:57287"/>
        <dbReference type="ChEBI" id="CHEBI:57288"/>
        <dbReference type="ChEBI" id="CHEBI:78449"/>
        <dbReference type="ChEBI" id="CHEBI:78450"/>
        <dbReference type="EC" id="2.3.1.180"/>
    </reaction>
</comment>
<dbReference type="EMBL" id="BAAAQT010000005">
    <property type="protein sequence ID" value="GAA2173600.1"/>
    <property type="molecule type" value="Genomic_DNA"/>
</dbReference>
<keyword evidence="8 9" id="KW-0012">Acyltransferase</keyword>
<comment type="similarity">
    <text evidence="1 9">Belongs to the thiolase-like superfamily. FabH family.</text>
</comment>
<reference evidence="12 13" key="1">
    <citation type="journal article" date="2019" name="Int. J. Syst. Evol. Microbiol.">
        <title>The Global Catalogue of Microorganisms (GCM) 10K type strain sequencing project: providing services to taxonomists for standard genome sequencing and annotation.</title>
        <authorList>
            <consortium name="The Broad Institute Genomics Platform"/>
            <consortium name="The Broad Institute Genome Sequencing Center for Infectious Disease"/>
            <person name="Wu L."/>
            <person name="Ma J."/>
        </authorList>
    </citation>
    <scope>NUCLEOTIDE SEQUENCE [LARGE SCALE GENOMIC DNA]</scope>
    <source>
        <strain evidence="12 13">JCM 16026</strain>
    </source>
</reference>
<feature type="active site" evidence="9">
    <location>
        <position position="287"/>
    </location>
</feature>
<comment type="caution">
    <text evidence="12">The sequence shown here is derived from an EMBL/GenBank/DDBJ whole genome shotgun (WGS) entry which is preliminary data.</text>
</comment>
<dbReference type="HAMAP" id="MF_01815">
    <property type="entry name" value="FabH"/>
    <property type="match status" value="1"/>
</dbReference>
<accession>A0ABN3AR05</accession>
<dbReference type="CDD" id="cd00830">
    <property type="entry name" value="KAS_III"/>
    <property type="match status" value="1"/>
</dbReference>
<keyword evidence="2 9" id="KW-0963">Cytoplasm</keyword>
<feature type="active site" evidence="9">
    <location>
        <position position="256"/>
    </location>
</feature>
<dbReference type="InterPro" id="IPR004655">
    <property type="entry name" value="FabH"/>
</dbReference>
<keyword evidence="6 9" id="KW-0443">Lipid metabolism</keyword>
<comment type="domain">
    <text evidence="9">The last Arg residue of the ACP-binding site is essential for the weak association between ACP/AcpP and FabH.</text>
</comment>
<keyword evidence="9" id="KW-0511">Multifunctional enzyme</keyword>
<dbReference type="SUPFAM" id="SSF53901">
    <property type="entry name" value="Thiolase-like"/>
    <property type="match status" value="1"/>
</dbReference>
<sequence>MTTLTAAVSRPGSRILALGAARGDLDVPNDDLVGPIDSSDEWIRQRTGIISRKRASPSVTLLDLCIAASEEAIAKSGIQASQIDAVILSTISHHVATPSLSSLLAERLGANPAAAYDISAACAGYAYAIAQADALVRSGTADHVLVIGAEKLSEVVDPTDRSISFLLGDGAGAAVVGPSDTPGISKSVWGSDGSKWDTIRMTTPYTDLVDGAAWPTLRQDGQTVFRWAVWEMAKVAKRALDEAGVQPEDLAAFIPHQANMRIIDEFAKQLKLPDTVAIARDIETTGNTSAASIPLATHRLLEEHPELSGGLALQIGFGAGLVYGAQVVVLP</sequence>
<evidence type="ECO:0000256" key="9">
    <source>
        <dbReference type="HAMAP-Rule" id="MF_01815"/>
    </source>
</evidence>
<dbReference type="InterPro" id="IPR013751">
    <property type="entry name" value="ACP_syn_III_N"/>
</dbReference>
<keyword evidence="7 9" id="KW-0275">Fatty acid biosynthesis</keyword>
<evidence type="ECO:0000256" key="2">
    <source>
        <dbReference type="ARBA" id="ARBA00022490"/>
    </source>
</evidence>
<feature type="domain" description="Beta-ketoacyl-[acyl-carrier-protein] synthase III C-terminal" evidence="10">
    <location>
        <begin position="240"/>
        <end position="328"/>
    </location>
</feature>
<keyword evidence="5 9" id="KW-0276">Fatty acid metabolism</keyword>
<evidence type="ECO:0000256" key="7">
    <source>
        <dbReference type="ARBA" id="ARBA00023160"/>
    </source>
</evidence>
<evidence type="ECO:0000256" key="8">
    <source>
        <dbReference type="ARBA" id="ARBA00023315"/>
    </source>
</evidence>
<proteinExistence type="inferred from homology"/>
<evidence type="ECO:0000259" key="11">
    <source>
        <dbReference type="Pfam" id="PF08545"/>
    </source>
</evidence>
<comment type="function">
    <text evidence="9">Catalyzes the condensation reaction of fatty acid synthesis by the addition to an acyl acceptor of two carbons from malonyl-ACP. Catalyzes the first condensation reaction which initiates fatty acid synthesis and may therefore play a role in governing the total rate of fatty acid production. Possesses both acetoacetyl-ACP synthase and acetyl transacylase activities. Its substrate specificity determines the biosynthesis of branched-chain and/or straight-chain of fatty acids.</text>
</comment>
<dbReference type="InterPro" id="IPR016039">
    <property type="entry name" value="Thiolase-like"/>
</dbReference>
<dbReference type="Pfam" id="PF08541">
    <property type="entry name" value="ACP_syn_III_C"/>
    <property type="match status" value="1"/>
</dbReference>
<name>A0ABN3AR05_9MICO</name>
<dbReference type="NCBIfam" id="TIGR00747">
    <property type="entry name" value="fabH"/>
    <property type="match status" value="1"/>
</dbReference>
<dbReference type="InterPro" id="IPR013747">
    <property type="entry name" value="ACP_syn_III_C"/>
</dbReference>
<evidence type="ECO:0000256" key="1">
    <source>
        <dbReference type="ARBA" id="ARBA00008642"/>
    </source>
</evidence>
<organism evidence="12 13">
    <name type="scientific">Agrococcus versicolor</name>
    <dbReference type="NCBI Taxonomy" id="501482"/>
    <lineage>
        <taxon>Bacteria</taxon>
        <taxon>Bacillati</taxon>
        <taxon>Actinomycetota</taxon>
        <taxon>Actinomycetes</taxon>
        <taxon>Micrococcales</taxon>
        <taxon>Microbacteriaceae</taxon>
        <taxon>Agrococcus</taxon>
    </lineage>
</organism>
<keyword evidence="13" id="KW-1185">Reference proteome</keyword>